<dbReference type="Proteomes" id="UP001311915">
    <property type="component" value="Unassembled WGS sequence"/>
</dbReference>
<keyword evidence="3" id="KW-1185">Reference proteome</keyword>
<accession>A0AAV9M6K0</accession>
<sequence>MRDYLLSLSISISGGKETYKDSLSNDESVLSCGPGPSPSEGSTKEGECPVVSGPCRTMRRCLRVRLNTSERPIANKYRKGKMKRTLKRVLKSA</sequence>
<proteinExistence type="predicted"/>
<dbReference type="EMBL" id="JAWPEI010000002">
    <property type="protein sequence ID" value="KAK4733022.1"/>
    <property type="molecule type" value="Genomic_DNA"/>
</dbReference>
<name>A0AAV9M6K0_9SOLN</name>
<comment type="caution">
    <text evidence="2">The sequence shown here is derived from an EMBL/GenBank/DDBJ whole genome shotgun (WGS) entry which is preliminary data.</text>
</comment>
<evidence type="ECO:0000313" key="2">
    <source>
        <dbReference type="EMBL" id="KAK4733022.1"/>
    </source>
</evidence>
<organism evidence="2 3">
    <name type="scientific">Solanum pinnatisectum</name>
    <name type="common">tansyleaf nightshade</name>
    <dbReference type="NCBI Taxonomy" id="50273"/>
    <lineage>
        <taxon>Eukaryota</taxon>
        <taxon>Viridiplantae</taxon>
        <taxon>Streptophyta</taxon>
        <taxon>Embryophyta</taxon>
        <taxon>Tracheophyta</taxon>
        <taxon>Spermatophyta</taxon>
        <taxon>Magnoliopsida</taxon>
        <taxon>eudicotyledons</taxon>
        <taxon>Gunneridae</taxon>
        <taxon>Pentapetalae</taxon>
        <taxon>asterids</taxon>
        <taxon>lamiids</taxon>
        <taxon>Solanales</taxon>
        <taxon>Solanaceae</taxon>
        <taxon>Solanoideae</taxon>
        <taxon>Solaneae</taxon>
        <taxon>Solanum</taxon>
    </lineage>
</organism>
<protein>
    <submittedName>
        <fullName evidence="2">Uncharacterized protein</fullName>
    </submittedName>
</protein>
<feature type="region of interest" description="Disordered" evidence="1">
    <location>
        <begin position="18"/>
        <end position="49"/>
    </location>
</feature>
<gene>
    <name evidence="2" type="ORF">R3W88_007283</name>
</gene>
<evidence type="ECO:0000256" key="1">
    <source>
        <dbReference type="SAM" id="MobiDB-lite"/>
    </source>
</evidence>
<dbReference type="AlphaFoldDB" id="A0AAV9M6K0"/>
<evidence type="ECO:0000313" key="3">
    <source>
        <dbReference type="Proteomes" id="UP001311915"/>
    </source>
</evidence>
<reference evidence="2 3" key="1">
    <citation type="submission" date="2023-10" db="EMBL/GenBank/DDBJ databases">
        <title>Genome-Wide Identification Analysis in wild type Solanum Pinnatisectum Reveals Some Genes Defensing Phytophthora Infestans.</title>
        <authorList>
            <person name="Sun C."/>
        </authorList>
    </citation>
    <scope>NUCLEOTIDE SEQUENCE [LARGE SCALE GENOMIC DNA]</scope>
    <source>
        <strain evidence="2">LQN</strain>
        <tissue evidence="2">Leaf</tissue>
    </source>
</reference>